<dbReference type="Proteomes" id="UP000440965">
    <property type="component" value="Unassembled WGS sequence"/>
</dbReference>
<evidence type="ECO:0000259" key="2">
    <source>
        <dbReference type="Pfam" id="PF20356"/>
    </source>
</evidence>
<proteinExistence type="predicted"/>
<protein>
    <recommendedName>
        <fullName evidence="2">DUF6651 domain-containing protein</fullName>
    </recommendedName>
</protein>
<feature type="compositionally biased region" description="Gly residues" evidence="1">
    <location>
        <begin position="219"/>
        <end position="231"/>
    </location>
</feature>
<feature type="domain" description="DUF6651" evidence="2">
    <location>
        <begin position="127"/>
        <end position="232"/>
    </location>
</feature>
<feature type="region of interest" description="Disordered" evidence="1">
    <location>
        <begin position="214"/>
        <end position="262"/>
    </location>
</feature>
<evidence type="ECO:0000313" key="3">
    <source>
        <dbReference type="EMBL" id="MVF49413.1"/>
    </source>
</evidence>
<gene>
    <name evidence="3" type="ORF">F9Z43_08795</name>
</gene>
<dbReference type="AlphaFoldDB" id="A0A7X3F0X2"/>
<dbReference type="EMBL" id="WEIK01000006">
    <property type="protein sequence ID" value="MVF49413.1"/>
    <property type="molecule type" value="Genomic_DNA"/>
</dbReference>
<reference evidence="3 4" key="1">
    <citation type="submission" date="2019-10" db="EMBL/GenBank/DDBJ databases">
        <title>XDR Pseudomonas monteilii producing IMP-16 from LCR.</title>
        <authorList>
            <person name="Ballaben A."/>
            <person name="Doi Y."/>
        </authorList>
    </citation>
    <scope>NUCLEOTIDE SEQUENCE [LARGE SCALE GENOMIC DNA]</scope>
    <source>
        <strain evidence="3 4">597/14</strain>
    </source>
</reference>
<accession>A0A7X3F0X2</accession>
<evidence type="ECO:0000313" key="4">
    <source>
        <dbReference type="Proteomes" id="UP000440965"/>
    </source>
</evidence>
<organism evidence="3 4">
    <name type="scientific">Pseudomonas monteilii</name>
    <dbReference type="NCBI Taxonomy" id="76759"/>
    <lineage>
        <taxon>Bacteria</taxon>
        <taxon>Pseudomonadati</taxon>
        <taxon>Pseudomonadota</taxon>
        <taxon>Gammaproteobacteria</taxon>
        <taxon>Pseudomonadales</taxon>
        <taxon>Pseudomonadaceae</taxon>
        <taxon>Pseudomonas</taxon>
    </lineage>
</organism>
<sequence length="262" mass="27725">MKLKLDDNGNVVLQNGQPVYVHDDGKEAPFDAAAAVTKISALNREAQGHREAKEAAEARAKLFEGIEDADAAIKALETVKNLKEGDLVTAGKVEEIKAAAKRAAEEQVAAAAKAAAEREKTLQGDLEKLQGQLHGELIGGSFSRSKLISEKFAIPGDLVQARFGQAFKIEEGKVVAYDQAGNKIFSRARPGEVADFDEALEALVDQYPYKDQILKSSGANGGGAPHGGHPGGKPPAGKGNFGGNKDDRLQAIRSQFPDLAQS</sequence>
<dbReference type="InterPro" id="IPR046593">
    <property type="entry name" value="DUF6651"/>
</dbReference>
<dbReference type="Pfam" id="PF20356">
    <property type="entry name" value="DUF6651"/>
    <property type="match status" value="1"/>
</dbReference>
<comment type="caution">
    <text evidence="3">The sequence shown here is derived from an EMBL/GenBank/DDBJ whole genome shotgun (WGS) entry which is preliminary data.</text>
</comment>
<dbReference type="RefSeq" id="WP_024086979.1">
    <property type="nucleotide sequence ID" value="NZ_JBFUNT010000002.1"/>
</dbReference>
<evidence type="ECO:0000256" key="1">
    <source>
        <dbReference type="SAM" id="MobiDB-lite"/>
    </source>
</evidence>
<name>A0A7X3F0X2_9PSED</name>